<dbReference type="AlphaFoldDB" id="A0A0L0UU82"/>
<evidence type="ECO:0000313" key="2">
    <source>
        <dbReference type="EMBL" id="KNE90588.1"/>
    </source>
</evidence>
<reference evidence="3" key="1">
    <citation type="submission" date="2014-03" db="EMBL/GenBank/DDBJ databases">
        <title>The Genome Sequence of Puccinia striiformis f. sp. tritici PST-78.</title>
        <authorList>
            <consortium name="The Broad Institute Genome Sequencing Platform"/>
            <person name="Cuomo C."/>
            <person name="Hulbert S."/>
            <person name="Chen X."/>
            <person name="Walker B."/>
            <person name="Young S.K."/>
            <person name="Zeng Q."/>
            <person name="Gargeya S."/>
            <person name="Fitzgerald M."/>
            <person name="Haas B."/>
            <person name="Abouelleil A."/>
            <person name="Alvarado L."/>
            <person name="Arachchi H.M."/>
            <person name="Berlin A.M."/>
            <person name="Chapman S.B."/>
            <person name="Goldberg J."/>
            <person name="Griggs A."/>
            <person name="Gujja S."/>
            <person name="Hansen M."/>
            <person name="Howarth C."/>
            <person name="Imamovic A."/>
            <person name="Larimer J."/>
            <person name="McCowan C."/>
            <person name="Montmayeur A."/>
            <person name="Murphy C."/>
            <person name="Neiman D."/>
            <person name="Pearson M."/>
            <person name="Priest M."/>
            <person name="Roberts A."/>
            <person name="Saif S."/>
            <person name="Shea T."/>
            <person name="Sisk P."/>
            <person name="Sykes S."/>
            <person name="Wortman J."/>
            <person name="Nusbaum C."/>
            <person name="Birren B."/>
        </authorList>
    </citation>
    <scope>NUCLEOTIDE SEQUENCE [LARGE SCALE GENOMIC DNA]</scope>
    <source>
        <strain evidence="3">race PST-78</strain>
    </source>
</reference>
<keyword evidence="3" id="KW-1185">Reference proteome</keyword>
<name>A0A0L0UU82_9BASI</name>
<comment type="caution">
    <text evidence="2">The sequence shown here is derived from an EMBL/GenBank/DDBJ whole genome shotgun (WGS) entry which is preliminary data.</text>
</comment>
<keyword evidence="1" id="KW-0732">Signal</keyword>
<proteinExistence type="predicted"/>
<feature type="signal peptide" evidence="1">
    <location>
        <begin position="1"/>
        <end position="21"/>
    </location>
</feature>
<gene>
    <name evidence="2" type="ORF">PSTG_15969</name>
</gene>
<evidence type="ECO:0000313" key="3">
    <source>
        <dbReference type="Proteomes" id="UP000054564"/>
    </source>
</evidence>
<dbReference type="Proteomes" id="UP000054564">
    <property type="component" value="Unassembled WGS sequence"/>
</dbReference>
<accession>A0A0L0UU82</accession>
<feature type="chain" id="PRO_5005549361" evidence="1">
    <location>
        <begin position="22"/>
        <end position="106"/>
    </location>
</feature>
<sequence length="106" mass="11988">MMGFFRVIALVLLMAPWEVTGNDDRVTYFGCWEKVDALCALATPDGSHQTLTWAERLHPRKRDYACYGDNLPLCCERHKFQAISTAPSKSIFVKTEDIKHCAHGGQ</sequence>
<organism evidence="2 3">
    <name type="scientific">Puccinia striiformis f. sp. tritici PST-78</name>
    <dbReference type="NCBI Taxonomy" id="1165861"/>
    <lineage>
        <taxon>Eukaryota</taxon>
        <taxon>Fungi</taxon>
        <taxon>Dikarya</taxon>
        <taxon>Basidiomycota</taxon>
        <taxon>Pucciniomycotina</taxon>
        <taxon>Pucciniomycetes</taxon>
        <taxon>Pucciniales</taxon>
        <taxon>Pucciniaceae</taxon>
        <taxon>Puccinia</taxon>
    </lineage>
</organism>
<protein>
    <submittedName>
        <fullName evidence="2">Uncharacterized protein</fullName>
    </submittedName>
</protein>
<evidence type="ECO:0000256" key="1">
    <source>
        <dbReference type="SAM" id="SignalP"/>
    </source>
</evidence>
<dbReference type="EMBL" id="AJIL01000248">
    <property type="protein sequence ID" value="KNE90588.1"/>
    <property type="molecule type" value="Genomic_DNA"/>
</dbReference>